<dbReference type="PANTHER" id="PTHR31722">
    <property type="entry name" value="OS06G0675200 PROTEIN"/>
    <property type="match status" value="1"/>
</dbReference>
<protein>
    <recommendedName>
        <fullName evidence="4">Pheromone receptor</fullName>
    </recommendedName>
</protein>
<accession>A0ABP0WEL3</accession>
<gene>
    <name evidence="2" type="ORF">CSSPJE1EN1_LOCUS9443</name>
</gene>
<dbReference type="Proteomes" id="UP001497444">
    <property type="component" value="Chromosome 16"/>
</dbReference>
<organism evidence="2 3">
    <name type="scientific">Sphagnum jensenii</name>
    <dbReference type="NCBI Taxonomy" id="128206"/>
    <lineage>
        <taxon>Eukaryota</taxon>
        <taxon>Viridiplantae</taxon>
        <taxon>Streptophyta</taxon>
        <taxon>Embryophyta</taxon>
        <taxon>Bryophyta</taxon>
        <taxon>Sphagnophytina</taxon>
        <taxon>Sphagnopsida</taxon>
        <taxon>Sphagnales</taxon>
        <taxon>Sphagnaceae</taxon>
        <taxon>Sphagnum</taxon>
    </lineage>
</organism>
<feature type="compositionally biased region" description="Low complexity" evidence="1">
    <location>
        <begin position="303"/>
        <end position="316"/>
    </location>
</feature>
<evidence type="ECO:0000313" key="2">
    <source>
        <dbReference type="EMBL" id="CAK9263965.1"/>
    </source>
</evidence>
<proteinExistence type="predicted"/>
<dbReference type="PANTHER" id="PTHR31722:SF0">
    <property type="entry name" value="OS06G0675200 PROTEIN"/>
    <property type="match status" value="1"/>
</dbReference>
<evidence type="ECO:0000256" key="1">
    <source>
        <dbReference type="SAM" id="MobiDB-lite"/>
    </source>
</evidence>
<name>A0ABP0WEL3_9BRYO</name>
<feature type="compositionally biased region" description="Polar residues" evidence="1">
    <location>
        <begin position="284"/>
        <end position="293"/>
    </location>
</feature>
<feature type="region of interest" description="Disordered" evidence="1">
    <location>
        <begin position="198"/>
        <end position="234"/>
    </location>
</feature>
<feature type="compositionally biased region" description="Polar residues" evidence="1">
    <location>
        <begin position="213"/>
        <end position="231"/>
    </location>
</feature>
<reference evidence="2" key="1">
    <citation type="submission" date="2024-02" db="EMBL/GenBank/DDBJ databases">
        <authorList>
            <consortium name="ELIXIR-Norway"/>
            <consortium name="Elixir Norway"/>
        </authorList>
    </citation>
    <scope>NUCLEOTIDE SEQUENCE</scope>
</reference>
<evidence type="ECO:0000313" key="3">
    <source>
        <dbReference type="Proteomes" id="UP001497444"/>
    </source>
</evidence>
<evidence type="ECO:0008006" key="4">
    <source>
        <dbReference type="Google" id="ProtNLM"/>
    </source>
</evidence>
<keyword evidence="3" id="KW-1185">Reference proteome</keyword>
<feature type="region of interest" description="Disordered" evidence="1">
    <location>
        <begin position="255"/>
        <end position="324"/>
    </location>
</feature>
<dbReference type="EMBL" id="OZ020111">
    <property type="protein sequence ID" value="CAK9263965.1"/>
    <property type="molecule type" value="Genomic_DNA"/>
</dbReference>
<sequence length="419" mass="46186">MGSCLRFLPEGMWQLEELNSPAKVDIFEGFRMADPQQEDCISDFEFHMITSAVDSLAGACMLPADELFHKGKLLPLSCPQKQVEFLDRLEKPSGSSSRQLDTKDSISHFPSVTSCKQTDSCSRTTKPSKWREVFAVLRRASSDSGRDQSFRDQGGSLVPLVRAQRTHRKQSCAPSPLRFISRRSLSIENRIVVRSPEGISCPSQKHDVKIPNASHTKSTSMPTMASASQSPPVACHYRHPSGLSALHVTSPVYPNSSGVGRDWETPEDSSPDEWNSSDRHMDFTPSSKRNSWSPDLDTSLDLSFSRGGLRESSSSGDGSGSRIDRELYGATSASTPSSNKCGKTQEHLRALRTREIQRSPERFGSYSVRVTPVLNVPVYTGPTLRNSKSSKVYIASLRALLNFKKDKVGNMPSRPATAA</sequence>